<dbReference type="AlphaFoldDB" id="A0AAP0QF69"/>
<dbReference type="Proteomes" id="UP001428341">
    <property type="component" value="Unassembled WGS sequence"/>
</dbReference>
<evidence type="ECO:0000256" key="1">
    <source>
        <dbReference type="ARBA" id="ARBA00009755"/>
    </source>
</evidence>
<reference evidence="3 4" key="1">
    <citation type="submission" date="2024-05" db="EMBL/GenBank/DDBJ databases">
        <title>Haplotype-resolved chromosome-level genome assembly of Huyou (Citrus changshanensis).</title>
        <authorList>
            <person name="Miao C."/>
            <person name="Chen W."/>
            <person name="Wu Y."/>
            <person name="Wang L."/>
            <person name="Zhao S."/>
            <person name="Grierson D."/>
            <person name="Xu C."/>
            <person name="Chen K."/>
        </authorList>
    </citation>
    <scope>NUCLEOTIDE SEQUENCE [LARGE SCALE GENOMIC DNA]</scope>
    <source>
        <strain evidence="3">01-14</strain>
        <tissue evidence="3">Leaf</tissue>
    </source>
</reference>
<feature type="transmembrane region" description="Helical" evidence="2">
    <location>
        <begin position="154"/>
        <end position="175"/>
    </location>
</feature>
<evidence type="ECO:0000256" key="2">
    <source>
        <dbReference type="SAM" id="Phobius"/>
    </source>
</evidence>
<dbReference type="PANTHER" id="PTHR11764">
    <property type="entry name" value="TERPENE CYCLASE/MUTASE FAMILY MEMBER"/>
    <property type="match status" value="1"/>
</dbReference>
<evidence type="ECO:0000313" key="3">
    <source>
        <dbReference type="EMBL" id="KAK9188090.1"/>
    </source>
</evidence>
<comment type="similarity">
    <text evidence="1">Belongs to the terpene cyclase/mutase family.</text>
</comment>
<evidence type="ECO:0008006" key="5">
    <source>
        <dbReference type="Google" id="ProtNLM"/>
    </source>
</evidence>
<dbReference type="SUPFAM" id="SSF48239">
    <property type="entry name" value="Terpenoid cyclases/Protein prenyltransferases"/>
    <property type="match status" value="1"/>
</dbReference>
<protein>
    <recommendedName>
        <fullName evidence="5">Cycloartenol synthase</fullName>
    </recommendedName>
</protein>
<keyword evidence="2" id="KW-0812">Transmembrane</keyword>
<organism evidence="3 4">
    <name type="scientific">Citrus x changshan-huyou</name>
    <dbReference type="NCBI Taxonomy" id="2935761"/>
    <lineage>
        <taxon>Eukaryota</taxon>
        <taxon>Viridiplantae</taxon>
        <taxon>Streptophyta</taxon>
        <taxon>Embryophyta</taxon>
        <taxon>Tracheophyta</taxon>
        <taxon>Spermatophyta</taxon>
        <taxon>Magnoliopsida</taxon>
        <taxon>eudicotyledons</taxon>
        <taxon>Gunneridae</taxon>
        <taxon>Pentapetalae</taxon>
        <taxon>rosids</taxon>
        <taxon>malvids</taxon>
        <taxon>Sapindales</taxon>
        <taxon>Rutaceae</taxon>
        <taxon>Aurantioideae</taxon>
        <taxon>Citrus</taxon>
    </lineage>
</organism>
<proteinExistence type="inferred from homology"/>
<gene>
    <name evidence="3" type="ORF">WN944_019489</name>
</gene>
<accession>A0AAP0QF69</accession>
<feature type="transmembrane region" description="Helical" evidence="2">
    <location>
        <begin position="123"/>
        <end position="142"/>
    </location>
</feature>
<keyword evidence="4" id="KW-1185">Reference proteome</keyword>
<name>A0AAP0QF69_9ROSI</name>
<dbReference type="PANTHER" id="PTHR11764:SF20">
    <property type="entry name" value="LANOSTEROL SYNTHASE"/>
    <property type="match status" value="1"/>
</dbReference>
<dbReference type="GO" id="GO:0031559">
    <property type="term" value="F:oxidosqualene cyclase activity"/>
    <property type="evidence" value="ECO:0007669"/>
    <property type="project" value="UniProtKB-ARBA"/>
</dbReference>
<dbReference type="InterPro" id="IPR008930">
    <property type="entry name" value="Terpenoid_cyclase/PrenylTrfase"/>
</dbReference>
<dbReference type="GO" id="GO:0016104">
    <property type="term" value="P:triterpenoid biosynthetic process"/>
    <property type="evidence" value="ECO:0007669"/>
    <property type="project" value="InterPro"/>
</dbReference>
<dbReference type="InterPro" id="IPR018333">
    <property type="entry name" value="Squalene_cyclase"/>
</dbReference>
<dbReference type="EMBL" id="JBCGBO010000007">
    <property type="protein sequence ID" value="KAK9188090.1"/>
    <property type="molecule type" value="Genomic_DNA"/>
</dbReference>
<dbReference type="GO" id="GO:0005811">
    <property type="term" value="C:lipid droplet"/>
    <property type="evidence" value="ECO:0007669"/>
    <property type="project" value="InterPro"/>
</dbReference>
<keyword evidence="2" id="KW-0472">Membrane</keyword>
<comment type="caution">
    <text evidence="3">The sequence shown here is derived from an EMBL/GenBank/DDBJ whole genome shotgun (WGS) entry which is preliminary data.</text>
</comment>
<evidence type="ECO:0000313" key="4">
    <source>
        <dbReference type="Proteomes" id="UP001428341"/>
    </source>
</evidence>
<keyword evidence="2" id="KW-1133">Transmembrane helix</keyword>
<sequence length="176" mass="20151">MWKLKIAEGGNAWLRTLNNHVGRQVWEFDPELGSPEELAKIEKARENFHNHRFEKKHSADLLMRLQFAKENPGVTVLPQVKVKDTEDVTEDIVTNTLRRGLSYHSTLQAHDGHWPGDYGGPMFLMPGLVITLSITGALNAVLSEEHKKEMCRYIYNHQARMLFILFGVAICMMSLH</sequence>
<dbReference type="Gene3D" id="1.50.10.20">
    <property type="match status" value="1"/>
</dbReference>